<dbReference type="SUPFAM" id="SSF54403">
    <property type="entry name" value="Cystatin/monellin"/>
    <property type="match status" value="1"/>
</dbReference>
<name>A0A3Q3G6Q3_KRYMA</name>
<dbReference type="Pfam" id="PF00031">
    <property type="entry name" value="Cystatin"/>
    <property type="match status" value="1"/>
</dbReference>
<evidence type="ECO:0000256" key="1">
    <source>
        <dbReference type="ARBA" id="ARBA00009403"/>
    </source>
</evidence>
<dbReference type="GO" id="GO:0031982">
    <property type="term" value="C:vesicle"/>
    <property type="evidence" value="ECO:0007669"/>
    <property type="project" value="TreeGrafter"/>
</dbReference>
<dbReference type="CDD" id="cd00042">
    <property type="entry name" value="CY"/>
    <property type="match status" value="1"/>
</dbReference>
<dbReference type="Ensembl" id="ENSKMAT00000020072.1">
    <property type="protein sequence ID" value="ENSKMAP00000019807.1"/>
    <property type="gene ID" value="ENSKMAG00000014736.1"/>
</dbReference>
<dbReference type="SMART" id="SM00043">
    <property type="entry name" value="CY"/>
    <property type="match status" value="1"/>
</dbReference>
<dbReference type="KEGG" id="kmr:108233930"/>
<dbReference type="GeneTree" id="ENSGT00940000154755"/>
<dbReference type="GO" id="GO:0005615">
    <property type="term" value="C:extracellular space"/>
    <property type="evidence" value="ECO:0007669"/>
    <property type="project" value="TreeGrafter"/>
</dbReference>
<reference evidence="5" key="1">
    <citation type="submission" date="2025-08" db="UniProtKB">
        <authorList>
            <consortium name="Ensembl"/>
        </authorList>
    </citation>
    <scope>IDENTIFICATION</scope>
</reference>
<dbReference type="OrthoDB" id="1908104at2759"/>
<evidence type="ECO:0000256" key="2">
    <source>
        <dbReference type="ARBA" id="ARBA00023157"/>
    </source>
</evidence>
<keyword evidence="3" id="KW-0732">Signal</keyword>
<protein>
    <submittedName>
        <fullName evidence="5">Cystatin-like</fullName>
    </submittedName>
</protein>
<accession>A0A3Q3G6Q3</accession>
<dbReference type="GO" id="GO:0004869">
    <property type="term" value="F:cysteine-type endopeptidase inhibitor activity"/>
    <property type="evidence" value="ECO:0007669"/>
    <property type="project" value="InterPro"/>
</dbReference>
<sequence>MWKTVLPFLAALLAVGLGALVGGKMDIDADDEGLQDALNLAVAEYNNNSNNLFYFKNMEVVKAQSQVVSGIKYFIKAKMGKTTCKKNSPNQHCPFQANTGKPHICEFVVWSRPWLQDIQLLENTCN</sequence>
<comment type="similarity">
    <text evidence="1">Belongs to the cystatin family.</text>
</comment>
<evidence type="ECO:0000256" key="3">
    <source>
        <dbReference type="SAM" id="SignalP"/>
    </source>
</evidence>
<evidence type="ECO:0000313" key="6">
    <source>
        <dbReference type="Proteomes" id="UP000264800"/>
    </source>
</evidence>
<dbReference type="OMA" id="ILVVPWQ"/>
<feature type="signal peptide" evidence="3">
    <location>
        <begin position="1"/>
        <end position="18"/>
    </location>
</feature>
<evidence type="ECO:0000259" key="4">
    <source>
        <dbReference type="SMART" id="SM00043"/>
    </source>
</evidence>
<keyword evidence="2" id="KW-1015">Disulfide bond</keyword>
<dbReference type="InterPro" id="IPR018073">
    <property type="entry name" value="Prot_inh_cystat_CS"/>
</dbReference>
<dbReference type="InterPro" id="IPR046350">
    <property type="entry name" value="Cystatin_sf"/>
</dbReference>
<feature type="domain" description="Cystatin" evidence="4">
    <location>
        <begin position="19"/>
        <end position="126"/>
    </location>
</feature>
<dbReference type="Proteomes" id="UP000264800">
    <property type="component" value="Unplaced"/>
</dbReference>
<dbReference type="GeneID" id="108233930"/>
<evidence type="ECO:0000313" key="5">
    <source>
        <dbReference type="Ensembl" id="ENSKMAP00000019807.1"/>
    </source>
</evidence>
<dbReference type="FunFam" id="3.10.450.10:FF:000004">
    <property type="entry name" value="Cystatin C"/>
    <property type="match status" value="1"/>
</dbReference>
<dbReference type="PANTHER" id="PTHR46186">
    <property type="entry name" value="CYSTATIN"/>
    <property type="match status" value="1"/>
</dbReference>
<dbReference type="Gene3D" id="3.10.450.10">
    <property type="match status" value="1"/>
</dbReference>
<dbReference type="RefSeq" id="XP_017268202.1">
    <property type="nucleotide sequence ID" value="XM_017412713.1"/>
</dbReference>
<dbReference type="GO" id="GO:0005737">
    <property type="term" value="C:cytoplasm"/>
    <property type="evidence" value="ECO:0007669"/>
    <property type="project" value="TreeGrafter"/>
</dbReference>
<organism evidence="5 6">
    <name type="scientific">Kryptolebias marmoratus</name>
    <name type="common">Mangrove killifish</name>
    <name type="synonym">Rivulus marmoratus</name>
    <dbReference type="NCBI Taxonomy" id="37003"/>
    <lineage>
        <taxon>Eukaryota</taxon>
        <taxon>Metazoa</taxon>
        <taxon>Chordata</taxon>
        <taxon>Craniata</taxon>
        <taxon>Vertebrata</taxon>
        <taxon>Euteleostomi</taxon>
        <taxon>Actinopterygii</taxon>
        <taxon>Neopterygii</taxon>
        <taxon>Teleostei</taxon>
        <taxon>Neoteleostei</taxon>
        <taxon>Acanthomorphata</taxon>
        <taxon>Ovalentaria</taxon>
        <taxon>Atherinomorphae</taxon>
        <taxon>Cyprinodontiformes</taxon>
        <taxon>Rivulidae</taxon>
        <taxon>Kryptolebias</taxon>
    </lineage>
</organism>
<reference evidence="5" key="2">
    <citation type="submission" date="2025-09" db="UniProtKB">
        <authorList>
            <consortium name="Ensembl"/>
        </authorList>
    </citation>
    <scope>IDENTIFICATION</scope>
</reference>
<keyword evidence="6" id="KW-1185">Reference proteome</keyword>
<dbReference type="InterPro" id="IPR000010">
    <property type="entry name" value="Cystatin_dom"/>
</dbReference>
<feature type="chain" id="PRO_5018674178" evidence="3">
    <location>
        <begin position="19"/>
        <end position="126"/>
    </location>
</feature>
<dbReference type="PANTHER" id="PTHR46186:SF12">
    <property type="entry name" value="CYSTATIN C (AMYLOID ANGIOPATHY AND CEREBRAL HEMORRHAGE)-RELATED"/>
    <property type="match status" value="1"/>
</dbReference>
<dbReference type="AlphaFoldDB" id="A0A3Q3G6Q3"/>
<proteinExistence type="inferred from homology"/>
<dbReference type="PROSITE" id="PS00287">
    <property type="entry name" value="CYSTATIN"/>
    <property type="match status" value="1"/>
</dbReference>